<keyword evidence="1" id="KW-1185">Reference proteome</keyword>
<sequence length="451" mass="49412">MQQLIEKYNQPFEDAPLVEMTTLTYETPEGRRLWGGALVQHRLGGHAQGSPETSGSWVDDPKRATDEDSRSPDVTAVLDHSEALAMSLMPAVPPSPLKNDLRRKYLTQVDVLLQGDWGSEHADGRGRGDTQVPLLQSLASPAHGGFGDISPKSPSGPVLPALSLRPCNPSTDLAVVPRGDSPVSPGAGSPSFEEAGDVTISDLYEGMLHSMTRLLRAKPSCTIATRTFVVQNWSGRRRPRQKGRMSRACCRRDSHAHRGPGERRPNRAQPAREAGATQEPEDLLALPGHWEGFQSKKAPLKVHEPQARHLVPSWKEPQAAPWKYASLGSSAMSSPDRENRLLALTWLISPVKNMSRARAMQSLRLAHRREVEARFDMLHQKYCPHATSQPCASASGALAVYRGGPASPGRLPGSETPWPRVLVLQRQQEVWGKPAKSSLEAEPSQRHVCSH</sequence>
<dbReference type="Proteomes" id="UP000694863">
    <property type="component" value="Unplaced"/>
</dbReference>
<accession>A0AC55DEY6</accession>
<reference evidence="2" key="1">
    <citation type="submission" date="2025-08" db="UniProtKB">
        <authorList>
            <consortium name="RefSeq"/>
        </authorList>
    </citation>
    <scope>IDENTIFICATION</scope>
</reference>
<protein>
    <submittedName>
        <fullName evidence="2">Holliday junction recognition protein</fullName>
    </submittedName>
</protein>
<dbReference type="RefSeq" id="XP_045150296.1">
    <property type="nucleotide sequence ID" value="XM_045294361.1"/>
</dbReference>
<proteinExistence type="predicted"/>
<organism evidence="1 2">
    <name type="scientific">Echinops telfairi</name>
    <name type="common">Lesser hedgehog tenrec</name>
    <dbReference type="NCBI Taxonomy" id="9371"/>
    <lineage>
        <taxon>Eukaryota</taxon>
        <taxon>Metazoa</taxon>
        <taxon>Chordata</taxon>
        <taxon>Craniata</taxon>
        <taxon>Vertebrata</taxon>
        <taxon>Euteleostomi</taxon>
        <taxon>Mammalia</taxon>
        <taxon>Eutheria</taxon>
        <taxon>Afrotheria</taxon>
        <taxon>Tenrecidae</taxon>
        <taxon>Tenrecinae</taxon>
        <taxon>Echinops</taxon>
    </lineage>
</organism>
<evidence type="ECO:0000313" key="2">
    <source>
        <dbReference type="RefSeq" id="XP_045150296.1"/>
    </source>
</evidence>
<name>A0AC55DEY6_ECHTE</name>
<evidence type="ECO:0000313" key="1">
    <source>
        <dbReference type="Proteomes" id="UP000694863"/>
    </source>
</evidence>
<gene>
    <name evidence="2" type="primary">LOC101660544</name>
</gene>